<protein>
    <submittedName>
        <fullName evidence="2">Uncharacterized protein</fullName>
    </submittedName>
</protein>
<dbReference type="RefSeq" id="XP_066671602.1">
    <property type="nucleotide sequence ID" value="XM_066807984.1"/>
</dbReference>
<comment type="caution">
    <text evidence="2">The sequence shown here is derived from an EMBL/GenBank/DDBJ whole genome shotgun (WGS) entry which is preliminary data.</text>
</comment>
<evidence type="ECO:0000313" key="3">
    <source>
        <dbReference type="Proteomes" id="UP001433268"/>
    </source>
</evidence>
<evidence type="ECO:0000313" key="2">
    <source>
        <dbReference type="EMBL" id="KAK8088708.1"/>
    </source>
</evidence>
<keyword evidence="3" id="KW-1185">Reference proteome</keyword>
<evidence type="ECO:0000256" key="1">
    <source>
        <dbReference type="SAM" id="MobiDB-lite"/>
    </source>
</evidence>
<dbReference type="GeneID" id="92041044"/>
<feature type="region of interest" description="Disordered" evidence="1">
    <location>
        <begin position="113"/>
        <end position="179"/>
    </location>
</feature>
<dbReference type="Proteomes" id="UP001433268">
    <property type="component" value="Unassembled WGS sequence"/>
</dbReference>
<dbReference type="EMBL" id="JAQQWN010000004">
    <property type="protein sequence ID" value="KAK8088708.1"/>
    <property type="molecule type" value="Genomic_DNA"/>
</dbReference>
<proteinExistence type="predicted"/>
<organism evidence="2 3">
    <name type="scientific">Apiospora hydei</name>
    <dbReference type="NCBI Taxonomy" id="1337664"/>
    <lineage>
        <taxon>Eukaryota</taxon>
        <taxon>Fungi</taxon>
        <taxon>Dikarya</taxon>
        <taxon>Ascomycota</taxon>
        <taxon>Pezizomycotina</taxon>
        <taxon>Sordariomycetes</taxon>
        <taxon>Xylariomycetidae</taxon>
        <taxon>Amphisphaeriales</taxon>
        <taxon>Apiosporaceae</taxon>
        <taxon>Apiospora</taxon>
    </lineage>
</organism>
<name>A0ABR1WZV6_9PEZI</name>
<feature type="compositionally biased region" description="Basic and acidic residues" evidence="1">
    <location>
        <begin position="10"/>
        <end position="20"/>
    </location>
</feature>
<feature type="compositionally biased region" description="Polar residues" evidence="1">
    <location>
        <begin position="163"/>
        <end position="173"/>
    </location>
</feature>
<sequence>MAASSGMSTRESEDSRDLLRDPVREVRRRFRAAISLSPKGLGRVEQGSEETARSVESAEALESRSIWLVQTQMKELQVRLSKLGAFARDGSAACRLRLYQHVDWNARVGENVGQGDADKVGWDNRGQAQRKTEKERRKKNWLNPRPHLKGSQEYGTGKLNYPPRSTSNVNPQLNALHGD</sequence>
<feature type="region of interest" description="Disordered" evidence="1">
    <location>
        <begin position="1"/>
        <end position="20"/>
    </location>
</feature>
<reference evidence="2 3" key="1">
    <citation type="submission" date="2023-01" db="EMBL/GenBank/DDBJ databases">
        <title>Analysis of 21 Apiospora genomes using comparative genomics revels a genus with tremendous synthesis potential of carbohydrate active enzymes and secondary metabolites.</title>
        <authorList>
            <person name="Sorensen T."/>
        </authorList>
    </citation>
    <scope>NUCLEOTIDE SEQUENCE [LARGE SCALE GENOMIC DNA]</scope>
    <source>
        <strain evidence="2 3">CBS 114990</strain>
    </source>
</reference>
<gene>
    <name evidence="2" type="ORF">PG997_003669</name>
</gene>
<accession>A0ABR1WZV6</accession>